<dbReference type="InterPro" id="IPR015168">
    <property type="entry name" value="SsuA/THI5"/>
</dbReference>
<accession>A0A7K3VWM2</accession>
<dbReference type="Gene3D" id="3.40.190.10">
    <property type="entry name" value="Periplasmic binding protein-like II"/>
    <property type="match status" value="2"/>
</dbReference>
<evidence type="ECO:0000256" key="1">
    <source>
        <dbReference type="SAM" id="SignalP"/>
    </source>
</evidence>
<dbReference type="AlphaFoldDB" id="A0A7K3VWM2"/>
<dbReference type="RefSeq" id="WP_163479656.1">
    <property type="nucleotide sequence ID" value="NZ_JAAGWF010000002.1"/>
</dbReference>
<keyword evidence="4" id="KW-1185">Reference proteome</keyword>
<organism evidence="3 4">
    <name type="scientific">Geodermatophilus sabuli</name>
    <dbReference type="NCBI Taxonomy" id="1564158"/>
    <lineage>
        <taxon>Bacteria</taxon>
        <taxon>Bacillati</taxon>
        <taxon>Actinomycetota</taxon>
        <taxon>Actinomycetes</taxon>
        <taxon>Geodermatophilales</taxon>
        <taxon>Geodermatophilaceae</taxon>
        <taxon>Geodermatophilus</taxon>
    </lineage>
</organism>
<feature type="signal peptide" evidence="1">
    <location>
        <begin position="1"/>
        <end position="21"/>
    </location>
</feature>
<feature type="domain" description="SsuA/THI5-like" evidence="2">
    <location>
        <begin position="55"/>
        <end position="269"/>
    </location>
</feature>
<protein>
    <submittedName>
        <fullName evidence="3">ABC transporter substrate-binding protein</fullName>
    </submittedName>
</protein>
<dbReference type="Proteomes" id="UP000470246">
    <property type="component" value="Unassembled WGS sequence"/>
</dbReference>
<dbReference type="EMBL" id="JAAGWF010000002">
    <property type="protein sequence ID" value="NEK56473.1"/>
    <property type="molecule type" value="Genomic_DNA"/>
</dbReference>
<dbReference type="PROSITE" id="PS51257">
    <property type="entry name" value="PROKAR_LIPOPROTEIN"/>
    <property type="match status" value="1"/>
</dbReference>
<dbReference type="Pfam" id="PF09084">
    <property type="entry name" value="NMT1"/>
    <property type="match status" value="1"/>
</dbReference>
<dbReference type="SUPFAM" id="SSF53850">
    <property type="entry name" value="Periplasmic binding protein-like II"/>
    <property type="match status" value="1"/>
</dbReference>
<evidence type="ECO:0000259" key="2">
    <source>
        <dbReference type="Pfam" id="PF09084"/>
    </source>
</evidence>
<proteinExistence type="predicted"/>
<keyword evidence="1" id="KW-0732">Signal</keyword>
<dbReference type="PANTHER" id="PTHR30024">
    <property type="entry name" value="ALIPHATIC SULFONATES-BINDING PROTEIN-RELATED"/>
    <property type="match status" value="1"/>
</dbReference>
<sequence length="332" mass="34775">MRRQRTHGRVTALFLTAGLLAACGGGDEEPSAPADQALSSDDPVSIRVGALPVGDMAPLYLAVQEGFFEDEGLDVEIQQIPGGAAGVPAMVSGELQFSSSNWVSVILAASEGLDLQIVLENSGNTTGVNAILTGADSPLQSVADLAGQSVAVNTLGGPTEIVVRECLRGNGLDPDEYSLVEIPFPDQGSAIAEGQIAAGLVAEPFVTLGTEQGQQTLVDTPTCTPRLEGWPLIGWAATAQYTAENPEVAAAFARAMDQAISFAADNPDAVNEIVQTFTSLTPELAERVVQPGWLEETEPSLERAELTQDLMIDNGLLDEPVDDLESLIFTTD</sequence>
<comment type="caution">
    <text evidence="3">The sequence shown here is derived from an EMBL/GenBank/DDBJ whole genome shotgun (WGS) entry which is preliminary data.</text>
</comment>
<gene>
    <name evidence="3" type="ORF">GCU56_01105</name>
</gene>
<evidence type="ECO:0000313" key="3">
    <source>
        <dbReference type="EMBL" id="NEK56473.1"/>
    </source>
</evidence>
<evidence type="ECO:0000313" key="4">
    <source>
        <dbReference type="Proteomes" id="UP000470246"/>
    </source>
</evidence>
<reference evidence="3 4" key="1">
    <citation type="submission" date="2020-02" db="EMBL/GenBank/DDBJ databases">
        <title>Geodermatophilus sabuli CPCC 205279 I12A-02694.</title>
        <authorList>
            <person name="Jiang Z."/>
        </authorList>
    </citation>
    <scope>NUCLEOTIDE SEQUENCE [LARGE SCALE GENOMIC DNA]</scope>
    <source>
        <strain evidence="3 4">I12A-02694</strain>
    </source>
</reference>
<name>A0A7K3VWM2_9ACTN</name>
<feature type="chain" id="PRO_5038700812" evidence="1">
    <location>
        <begin position="22"/>
        <end position="332"/>
    </location>
</feature>